<keyword evidence="3" id="KW-1185">Reference proteome</keyword>
<dbReference type="AlphaFoldDB" id="A0A9N9C3V5"/>
<dbReference type="EMBL" id="CAJVPK010001481">
    <property type="protein sequence ID" value="CAG8588236.1"/>
    <property type="molecule type" value="Genomic_DNA"/>
</dbReference>
<evidence type="ECO:0000256" key="1">
    <source>
        <dbReference type="SAM" id="MobiDB-lite"/>
    </source>
</evidence>
<feature type="region of interest" description="Disordered" evidence="1">
    <location>
        <begin position="68"/>
        <end position="87"/>
    </location>
</feature>
<comment type="caution">
    <text evidence="2">The sequence shown here is derived from an EMBL/GenBank/DDBJ whole genome shotgun (WGS) entry which is preliminary data.</text>
</comment>
<reference evidence="2" key="1">
    <citation type="submission" date="2021-06" db="EMBL/GenBank/DDBJ databases">
        <authorList>
            <person name="Kallberg Y."/>
            <person name="Tangrot J."/>
            <person name="Rosling A."/>
        </authorList>
    </citation>
    <scope>NUCLEOTIDE SEQUENCE</scope>
    <source>
        <strain evidence="2">AZ414A</strain>
    </source>
</reference>
<gene>
    <name evidence="2" type="ORF">DEBURN_LOCUS8917</name>
</gene>
<proteinExistence type="predicted"/>
<accession>A0A9N9C3V5</accession>
<sequence>MPEFKNVTTLLIPNSHCQSYISQPVLIFPEEMLNDEPMSMEEDCNSYSTPSYLDRKINRYRKLRAMHERAGRLPKSPISENNNESRS</sequence>
<dbReference type="OrthoDB" id="2382013at2759"/>
<feature type="compositionally biased region" description="Polar residues" evidence="1">
    <location>
        <begin position="78"/>
        <end position="87"/>
    </location>
</feature>
<protein>
    <submittedName>
        <fullName evidence="2">6564_t:CDS:1</fullName>
    </submittedName>
</protein>
<evidence type="ECO:0000313" key="2">
    <source>
        <dbReference type="EMBL" id="CAG8588236.1"/>
    </source>
</evidence>
<organism evidence="2 3">
    <name type="scientific">Diversispora eburnea</name>
    <dbReference type="NCBI Taxonomy" id="1213867"/>
    <lineage>
        <taxon>Eukaryota</taxon>
        <taxon>Fungi</taxon>
        <taxon>Fungi incertae sedis</taxon>
        <taxon>Mucoromycota</taxon>
        <taxon>Glomeromycotina</taxon>
        <taxon>Glomeromycetes</taxon>
        <taxon>Diversisporales</taxon>
        <taxon>Diversisporaceae</taxon>
        <taxon>Diversispora</taxon>
    </lineage>
</organism>
<name>A0A9N9C3V5_9GLOM</name>
<dbReference type="Proteomes" id="UP000789706">
    <property type="component" value="Unassembled WGS sequence"/>
</dbReference>
<evidence type="ECO:0000313" key="3">
    <source>
        <dbReference type="Proteomes" id="UP000789706"/>
    </source>
</evidence>